<name>A0A1F6VJN1_9PROT</name>
<protein>
    <recommendedName>
        <fullName evidence="4">DUF1289 domain-containing protein</fullName>
    </recommendedName>
</protein>
<organism evidence="2 3">
    <name type="scientific">Candidatus Muproteobacteria bacterium RBG_16_60_9</name>
    <dbReference type="NCBI Taxonomy" id="1817755"/>
    <lineage>
        <taxon>Bacteria</taxon>
        <taxon>Pseudomonadati</taxon>
        <taxon>Pseudomonadota</taxon>
        <taxon>Candidatus Muproteobacteria</taxon>
    </lineage>
</organism>
<evidence type="ECO:0000313" key="3">
    <source>
        <dbReference type="Proteomes" id="UP000179076"/>
    </source>
</evidence>
<dbReference type="InterPro" id="IPR010710">
    <property type="entry name" value="DUF1289"/>
</dbReference>
<reference evidence="2 3" key="1">
    <citation type="journal article" date="2016" name="Nat. Commun.">
        <title>Thousands of microbial genomes shed light on interconnected biogeochemical processes in an aquifer system.</title>
        <authorList>
            <person name="Anantharaman K."/>
            <person name="Brown C.T."/>
            <person name="Hug L.A."/>
            <person name="Sharon I."/>
            <person name="Castelle C.J."/>
            <person name="Probst A.J."/>
            <person name="Thomas B.C."/>
            <person name="Singh A."/>
            <person name="Wilkins M.J."/>
            <person name="Karaoz U."/>
            <person name="Brodie E.L."/>
            <person name="Williams K.H."/>
            <person name="Hubbard S.S."/>
            <person name="Banfield J.F."/>
        </authorList>
    </citation>
    <scope>NUCLEOTIDE SEQUENCE [LARGE SCALE GENOMIC DNA]</scope>
</reference>
<feature type="region of interest" description="Disordered" evidence="1">
    <location>
        <begin position="50"/>
        <end position="76"/>
    </location>
</feature>
<dbReference type="AlphaFoldDB" id="A0A1F6VJN1"/>
<gene>
    <name evidence="2" type="ORF">A2W18_14235</name>
</gene>
<evidence type="ECO:0000256" key="1">
    <source>
        <dbReference type="SAM" id="MobiDB-lite"/>
    </source>
</evidence>
<evidence type="ECO:0000313" key="2">
    <source>
        <dbReference type="EMBL" id="OGI69870.1"/>
    </source>
</evidence>
<accession>A0A1F6VJN1</accession>
<dbReference type="PANTHER" id="PTHR35175">
    <property type="entry name" value="DUF1289 DOMAIN-CONTAINING PROTEIN"/>
    <property type="match status" value="1"/>
</dbReference>
<dbReference type="PANTHER" id="PTHR35175:SF2">
    <property type="entry name" value="DUF1289 DOMAIN-CONTAINING PROTEIN"/>
    <property type="match status" value="1"/>
</dbReference>
<dbReference type="Pfam" id="PF06945">
    <property type="entry name" value="DUF1289"/>
    <property type="match status" value="1"/>
</dbReference>
<dbReference type="EMBL" id="MFSP01000012">
    <property type="protein sequence ID" value="OGI69870.1"/>
    <property type="molecule type" value="Genomic_DNA"/>
</dbReference>
<proteinExistence type="predicted"/>
<dbReference type="Proteomes" id="UP000179076">
    <property type="component" value="Unassembled WGS sequence"/>
</dbReference>
<sequence>MPATDLPSPCTRACTLDPATDVCFGYYRTLDEIMSWTNYSVEEKGNVLENAKQRKHERDLKFGKPSAPATDTKKTS</sequence>
<comment type="caution">
    <text evidence="2">The sequence shown here is derived from an EMBL/GenBank/DDBJ whole genome shotgun (WGS) entry which is preliminary data.</text>
</comment>
<evidence type="ECO:0008006" key="4">
    <source>
        <dbReference type="Google" id="ProtNLM"/>
    </source>
</evidence>